<evidence type="ECO:0000256" key="1">
    <source>
        <dbReference type="SAM" id="MobiDB-lite"/>
    </source>
</evidence>
<dbReference type="PANTHER" id="PTHR34591:SF53">
    <property type="entry name" value="F-BOX DOMAIN-CONTAINING PROTEIN"/>
    <property type="match status" value="1"/>
</dbReference>
<feature type="region of interest" description="Disordered" evidence="1">
    <location>
        <begin position="236"/>
        <end position="256"/>
    </location>
</feature>
<dbReference type="Proteomes" id="UP000008810">
    <property type="component" value="Chromosome 1"/>
</dbReference>
<sequence>MDANDGICFPYDVLLDILRRVPGRALAASRLVCRSWRGMIDAHGLVLPHVFPREFPGIFATYYGFYPRSALFAPPARELRRRRRQFFWDDWHRVKQHCNGLFLLENRRWRGPEDWDSYVCNPATLRSARLPRPPTMPSTCGVEGMFLAFDPAVSRHHEVFYFPTQNIVQHELGSTRVRIEPEEPGMEHPFSPSLFEEDEPSEDDQESQRQEKPLLYVKEPWEVDLEQMLLPCLSEDEEEEHESAGSTSQSNMLAAEAPETECHSGVLMILHCSKRTYSMVQLPGHPYGDKDCHWNALPKRYILASCERGICYVVLKEFQLEVWELTGLAEDQLGWTLAHETNLKARNHTVNYLRKKQKKQPTMTCELVESDKDLITLFEVESIDESNDVDGDDSTEEYEEDNYDEAHAEEEEEQDNVDDTQSEEEDEKGNYDKAHAEEEEEQDCNEEDEQENYDEAHGEEQDTDEEDEQLRSGTGSEYSWNSDEHNFINFDKSAAGDEDIWGWGVTIVGFHPYKDVLLLKFSDTVVAYHLQTSRMQYLDYIYPRQFCQNARDVHGAFPYRPCYIDALLDRKTSLSS</sequence>
<protein>
    <recommendedName>
        <fullName evidence="2">F-box domain-containing protein</fullName>
    </recommendedName>
</protein>
<evidence type="ECO:0000313" key="4">
    <source>
        <dbReference type="EnsemblPlants" id="KQK23999"/>
    </source>
</evidence>
<keyword evidence="5" id="KW-1185">Reference proteome</keyword>
<dbReference type="AlphaFoldDB" id="A0A0Q3HM69"/>
<feature type="compositionally biased region" description="Acidic residues" evidence="1">
    <location>
        <begin position="437"/>
        <end position="453"/>
    </location>
</feature>
<evidence type="ECO:0000259" key="2">
    <source>
        <dbReference type="SMART" id="SM00256"/>
    </source>
</evidence>
<dbReference type="InParanoid" id="A0A0Q3HM69"/>
<evidence type="ECO:0000313" key="5">
    <source>
        <dbReference type="Proteomes" id="UP000008810"/>
    </source>
</evidence>
<dbReference type="EnsemblPlants" id="KQK23999">
    <property type="protein sequence ID" value="KQK23999"/>
    <property type="gene ID" value="BRADI_1g77495v3"/>
</dbReference>
<dbReference type="SUPFAM" id="SSF81383">
    <property type="entry name" value="F-box domain"/>
    <property type="match status" value="1"/>
</dbReference>
<feature type="domain" description="F-box" evidence="2">
    <location>
        <begin position="9"/>
        <end position="49"/>
    </location>
</feature>
<reference evidence="3 4" key="1">
    <citation type="journal article" date="2010" name="Nature">
        <title>Genome sequencing and analysis of the model grass Brachypodium distachyon.</title>
        <authorList>
            <consortium name="International Brachypodium Initiative"/>
        </authorList>
    </citation>
    <scope>NUCLEOTIDE SEQUENCE [LARGE SCALE GENOMIC DNA]</scope>
    <source>
        <strain evidence="3 4">Bd21</strain>
    </source>
</reference>
<evidence type="ECO:0000313" key="3">
    <source>
        <dbReference type="EMBL" id="KQK23999.1"/>
    </source>
</evidence>
<organism evidence="3">
    <name type="scientific">Brachypodium distachyon</name>
    <name type="common">Purple false brome</name>
    <name type="synonym">Trachynia distachya</name>
    <dbReference type="NCBI Taxonomy" id="15368"/>
    <lineage>
        <taxon>Eukaryota</taxon>
        <taxon>Viridiplantae</taxon>
        <taxon>Streptophyta</taxon>
        <taxon>Embryophyta</taxon>
        <taxon>Tracheophyta</taxon>
        <taxon>Spermatophyta</taxon>
        <taxon>Magnoliopsida</taxon>
        <taxon>Liliopsida</taxon>
        <taxon>Poales</taxon>
        <taxon>Poaceae</taxon>
        <taxon>BOP clade</taxon>
        <taxon>Pooideae</taxon>
        <taxon>Stipodae</taxon>
        <taxon>Brachypodieae</taxon>
        <taxon>Brachypodium</taxon>
    </lineage>
</organism>
<dbReference type="InterPro" id="IPR036047">
    <property type="entry name" value="F-box-like_dom_sf"/>
</dbReference>
<dbReference type="PANTHER" id="PTHR34591">
    <property type="entry name" value="OS03G0653100 PROTEIN-RELATED"/>
    <property type="match status" value="1"/>
</dbReference>
<accession>A0A0Q3HM69</accession>
<dbReference type="Gene3D" id="1.20.1280.50">
    <property type="match status" value="1"/>
</dbReference>
<feature type="region of interest" description="Disordered" evidence="1">
    <location>
        <begin position="381"/>
        <end position="483"/>
    </location>
</feature>
<name>A0A0Q3HM69_BRADI</name>
<feature type="compositionally biased region" description="Acidic residues" evidence="1">
    <location>
        <begin position="381"/>
        <end position="427"/>
    </location>
</feature>
<proteinExistence type="predicted"/>
<feature type="region of interest" description="Disordered" evidence="1">
    <location>
        <begin position="182"/>
        <end position="213"/>
    </location>
</feature>
<dbReference type="SMART" id="SM00256">
    <property type="entry name" value="FBOX"/>
    <property type="match status" value="1"/>
</dbReference>
<dbReference type="InterPro" id="IPR001810">
    <property type="entry name" value="F-box_dom"/>
</dbReference>
<feature type="compositionally biased region" description="Acidic residues" evidence="1">
    <location>
        <begin position="195"/>
        <end position="205"/>
    </location>
</feature>
<reference evidence="4" key="3">
    <citation type="submission" date="2018-08" db="UniProtKB">
        <authorList>
            <consortium name="EnsemblPlants"/>
        </authorList>
    </citation>
    <scope>IDENTIFICATION</scope>
    <source>
        <strain evidence="4">cv. Bd21</strain>
    </source>
</reference>
<reference evidence="3" key="2">
    <citation type="submission" date="2017-06" db="EMBL/GenBank/DDBJ databases">
        <title>WGS assembly of Brachypodium distachyon.</title>
        <authorList>
            <consortium name="The International Brachypodium Initiative"/>
            <person name="Lucas S."/>
            <person name="Harmon-Smith M."/>
            <person name="Lail K."/>
            <person name="Tice H."/>
            <person name="Grimwood J."/>
            <person name="Bruce D."/>
            <person name="Barry K."/>
            <person name="Shu S."/>
            <person name="Lindquist E."/>
            <person name="Wang M."/>
            <person name="Pitluck S."/>
            <person name="Vogel J.P."/>
            <person name="Garvin D.F."/>
            <person name="Mockler T.C."/>
            <person name="Schmutz J."/>
            <person name="Rokhsar D."/>
            <person name="Bevan M.W."/>
        </authorList>
    </citation>
    <scope>NUCLEOTIDE SEQUENCE</scope>
    <source>
        <strain evidence="3">Bd21</strain>
    </source>
</reference>
<dbReference type="OrthoDB" id="696044at2759"/>
<dbReference type="Pfam" id="PF00646">
    <property type="entry name" value="F-box"/>
    <property type="match status" value="1"/>
</dbReference>
<gene>
    <name evidence="3" type="ORF">BRADI_1g77495v3</name>
</gene>
<dbReference type="Gramene" id="KQK23999">
    <property type="protein sequence ID" value="KQK23999"/>
    <property type="gene ID" value="BRADI_1g77495v3"/>
</dbReference>
<feature type="compositionally biased region" description="Polar residues" evidence="1">
    <location>
        <begin position="471"/>
        <end position="481"/>
    </location>
</feature>
<dbReference type="EMBL" id="CM000880">
    <property type="protein sequence ID" value="KQK23999.1"/>
    <property type="molecule type" value="Genomic_DNA"/>
</dbReference>